<reference evidence="2 3" key="1">
    <citation type="submission" date="2018-10" db="EMBL/GenBank/DDBJ databases">
        <title>Falsibacillus sp. genome draft.</title>
        <authorList>
            <person name="Shi S."/>
        </authorList>
    </citation>
    <scope>NUCLEOTIDE SEQUENCE [LARGE SCALE GENOMIC DNA]</scope>
    <source>
        <strain evidence="2 3">GY 10110</strain>
    </source>
</reference>
<dbReference type="Proteomes" id="UP000276770">
    <property type="component" value="Unassembled WGS sequence"/>
</dbReference>
<feature type="transmembrane region" description="Helical" evidence="1">
    <location>
        <begin position="75"/>
        <end position="101"/>
    </location>
</feature>
<accession>A0A3L7K2J9</accession>
<keyword evidence="3" id="KW-1185">Reference proteome</keyword>
<evidence type="ECO:0000256" key="1">
    <source>
        <dbReference type="SAM" id="Phobius"/>
    </source>
</evidence>
<name>A0A3L7K2J9_9BACI</name>
<feature type="transmembrane region" description="Helical" evidence="1">
    <location>
        <begin position="113"/>
        <end position="138"/>
    </location>
</feature>
<gene>
    <name evidence="2" type="ORF">D9X91_07030</name>
</gene>
<evidence type="ECO:0008006" key="4">
    <source>
        <dbReference type="Google" id="ProtNLM"/>
    </source>
</evidence>
<dbReference type="OrthoDB" id="2455856at2"/>
<feature type="transmembrane region" description="Helical" evidence="1">
    <location>
        <begin position="34"/>
        <end position="55"/>
    </location>
</feature>
<dbReference type="RefSeq" id="WP_121679866.1">
    <property type="nucleotide sequence ID" value="NZ_RCVZ01000003.1"/>
</dbReference>
<evidence type="ECO:0000313" key="3">
    <source>
        <dbReference type="Proteomes" id="UP000276770"/>
    </source>
</evidence>
<dbReference type="AlphaFoldDB" id="A0A3L7K2J9"/>
<organism evidence="2 3">
    <name type="scientific">Falsibacillus albus</name>
    <dbReference type="NCBI Taxonomy" id="2478915"/>
    <lineage>
        <taxon>Bacteria</taxon>
        <taxon>Bacillati</taxon>
        <taxon>Bacillota</taxon>
        <taxon>Bacilli</taxon>
        <taxon>Bacillales</taxon>
        <taxon>Bacillaceae</taxon>
        <taxon>Falsibacillus</taxon>
    </lineage>
</organism>
<evidence type="ECO:0000313" key="2">
    <source>
        <dbReference type="EMBL" id="RLQ96845.1"/>
    </source>
</evidence>
<feature type="transmembrane region" description="Helical" evidence="1">
    <location>
        <begin position="158"/>
        <end position="180"/>
    </location>
</feature>
<comment type="caution">
    <text evidence="2">The sequence shown here is derived from an EMBL/GenBank/DDBJ whole genome shotgun (WGS) entry which is preliminary data.</text>
</comment>
<feature type="transmembrane region" description="Helical" evidence="1">
    <location>
        <begin position="192"/>
        <end position="214"/>
    </location>
</feature>
<proteinExistence type="predicted"/>
<dbReference type="EMBL" id="RCVZ01000003">
    <property type="protein sequence ID" value="RLQ96845.1"/>
    <property type="molecule type" value="Genomic_DNA"/>
</dbReference>
<sequence length="220" mass="25751">MVYQLRFFKGLRHPNDQFHQLEKAETIYDLRLRFFLLFAASVLIFAVISMFGLGTNEISGEVNILTNSQFEWEKFLFLLGRILLGFIFPALYLYLMSLWFWIWTDADYRKLMVVHSFVLMILLTEQVIHTIFVVWLGLGWFSSPLSLGVIAQSLDFPKWLIAFLGCITVFKIWALTLQYIGIRKLARTNRAVTILLVLSIHLIYWAIAATLAFFELKTFF</sequence>
<keyword evidence="1" id="KW-1133">Transmembrane helix</keyword>
<keyword evidence="1" id="KW-0472">Membrane</keyword>
<keyword evidence="1" id="KW-0812">Transmembrane</keyword>
<protein>
    <recommendedName>
        <fullName evidence="4">Yip1 domain-containing protein</fullName>
    </recommendedName>
</protein>